<dbReference type="SMART" id="SM00327">
    <property type="entry name" value="VWA"/>
    <property type="match status" value="1"/>
</dbReference>
<evidence type="ECO:0000259" key="2">
    <source>
        <dbReference type="PROSITE" id="PS50234"/>
    </source>
</evidence>
<evidence type="ECO:0000313" key="4">
    <source>
        <dbReference type="Proteomes" id="UP000249577"/>
    </source>
</evidence>
<sequence length="587" mass="58677">MTAPAGGERVSPAWRDAMAAVALVAIDPAALGGLWVRGPAGPARDRLAALLRTLLPAEAPMVRLGPGVGDDRLLGGLDLAATLAAGRPVHERGLLAAADGGALVAPGAERMPPGLAGRLAAALDRGVVAVVALDEGRDDDPPPPAVLTERLGLSAGVDRVGLGDLAAAGPEPDAVAAARRALPAVAIEDAAIEALAEAALALGVGGLRPLMFACGAARASAALAGRTTVAEADLALAARLALGPRAVCAPAPADGAEPPPPPEASDPGEGGSGPDEDADDGAPGHPQDLRDRVLAAAAAALPAGLLDAAAASGPRSASGGQGRSGATQASKRRGRPIGARAGRPSGGARLDLLATLVAAAPWQAVRRAEHERDAASGHAARRSAVIVRRDDFRVRRLKESRRSLAVFVVDASGSAALHRLAEAKGAVELLLAQSYVRRDEVALIAFRGAAAEIVLPPTRSLARARRALGGMPGGGGTPLASAIDQAAVMAEAARRRGDAPTLVFLTDGQANVARDGQGGRARGQEDAMAAARAVKALGLPAVVIDVSPRPTAHAERLSEAMAARYAPLPAADSAALARVAARCVTNV</sequence>
<evidence type="ECO:0000256" key="1">
    <source>
        <dbReference type="SAM" id="MobiDB-lite"/>
    </source>
</evidence>
<dbReference type="EMBL" id="QFPN01000004">
    <property type="protein sequence ID" value="PZQ16050.1"/>
    <property type="molecule type" value="Genomic_DNA"/>
</dbReference>
<feature type="domain" description="VWFA" evidence="2">
    <location>
        <begin position="404"/>
        <end position="559"/>
    </location>
</feature>
<proteinExistence type="predicted"/>
<protein>
    <submittedName>
        <fullName evidence="3">Magnesium chelatase ATPase subunit D</fullName>
    </submittedName>
</protein>
<feature type="compositionally biased region" description="Low complexity" evidence="1">
    <location>
        <begin position="310"/>
        <end position="329"/>
    </location>
</feature>
<dbReference type="PANTHER" id="PTHR43473">
    <property type="entry name" value="MAGNESIUM-CHELATASE SUBUNIT CHLD, CHLOROPLASTIC"/>
    <property type="match status" value="1"/>
</dbReference>
<organism evidence="3 4">
    <name type="scientific">Ancylobacter novellus</name>
    <name type="common">Thiobacillus novellus</name>
    <dbReference type="NCBI Taxonomy" id="921"/>
    <lineage>
        <taxon>Bacteria</taxon>
        <taxon>Pseudomonadati</taxon>
        <taxon>Pseudomonadota</taxon>
        <taxon>Alphaproteobacteria</taxon>
        <taxon>Hyphomicrobiales</taxon>
        <taxon>Xanthobacteraceae</taxon>
        <taxon>Ancylobacter</taxon>
    </lineage>
</organism>
<dbReference type="InterPro" id="IPR041628">
    <property type="entry name" value="ChlI/MoxR_AAA_lid"/>
</dbReference>
<reference evidence="3 4" key="1">
    <citation type="submission" date="2017-08" db="EMBL/GenBank/DDBJ databases">
        <title>Infants hospitalized years apart are colonized by the same room-sourced microbial strains.</title>
        <authorList>
            <person name="Brooks B."/>
            <person name="Olm M.R."/>
            <person name="Firek B.A."/>
            <person name="Baker R."/>
            <person name="Thomas B.C."/>
            <person name="Morowitz M.J."/>
            <person name="Banfield J.F."/>
        </authorList>
    </citation>
    <scope>NUCLEOTIDE SEQUENCE [LARGE SCALE GENOMIC DNA]</scope>
    <source>
        <strain evidence="3">S2_005_003_R2_43</strain>
    </source>
</reference>
<dbReference type="Gene3D" id="3.40.50.300">
    <property type="entry name" value="P-loop containing nucleotide triphosphate hydrolases"/>
    <property type="match status" value="1"/>
</dbReference>
<evidence type="ECO:0000313" key="3">
    <source>
        <dbReference type="EMBL" id="PZQ16050.1"/>
    </source>
</evidence>
<comment type="caution">
    <text evidence="3">The sequence shown here is derived from an EMBL/GenBank/DDBJ whole genome shotgun (WGS) entry which is preliminary data.</text>
</comment>
<dbReference type="PROSITE" id="PS50234">
    <property type="entry name" value="VWFA"/>
    <property type="match status" value="1"/>
</dbReference>
<feature type="region of interest" description="Disordered" evidence="1">
    <location>
        <begin position="310"/>
        <end position="346"/>
    </location>
</feature>
<dbReference type="SUPFAM" id="SSF53300">
    <property type="entry name" value="vWA-like"/>
    <property type="match status" value="1"/>
</dbReference>
<dbReference type="InterPro" id="IPR036465">
    <property type="entry name" value="vWFA_dom_sf"/>
</dbReference>
<dbReference type="InterPro" id="IPR027417">
    <property type="entry name" value="P-loop_NTPase"/>
</dbReference>
<dbReference type="AlphaFoldDB" id="A0A2W5MQZ8"/>
<feature type="region of interest" description="Disordered" evidence="1">
    <location>
        <begin position="249"/>
        <end position="288"/>
    </location>
</feature>
<dbReference type="Gene3D" id="1.10.8.80">
    <property type="entry name" value="Magnesium chelatase subunit I, C-Terminal domain"/>
    <property type="match status" value="1"/>
</dbReference>
<gene>
    <name evidence="3" type="primary">bchD</name>
    <name evidence="3" type="ORF">DI565_09635</name>
</gene>
<dbReference type="Proteomes" id="UP000249577">
    <property type="component" value="Unassembled WGS sequence"/>
</dbReference>
<dbReference type="NCBIfam" id="NF009943">
    <property type="entry name" value="PRK13406.1"/>
    <property type="match status" value="1"/>
</dbReference>
<feature type="compositionally biased region" description="Low complexity" evidence="1">
    <location>
        <begin position="336"/>
        <end position="346"/>
    </location>
</feature>
<name>A0A2W5MQZ8_ANCNO</name>
<dbReference type="Gene3D" id="3.40.50.410">
    <property type="entry name" value="von Willebrand factor, type A domain"/>
    <property type="match status" value="1"/>
</dbReference>
<dbReference type="InterPro" id="IPR002035">
    <property type="entry name" value="VWF_A"/>
</dbReference>
<dbReference type="Pfam" id="PF13519">
    <property type="entry name" value="VWA_2"/>
    <property type="match status" value="1"/>
</dbReference>
<accession>A0A2W5MQZ8</accession>
<dbReference type="SUPFAM" id="SSF52540">
    <property type="entry name" value="P-loop containing nucleoside triphosphate hydrolases"/>
    <property type="match status" value="1"/>
</dbReference>
<dbReference type="Pfam" id="PF17863">
    <property type="entry name" value="AAA_lid_2"/>
    <property type="match status" value="1"/>
</dbReference>
<dbReference type="PANTHER" id="PTHR43473:SF2">
    <property type="entry name" value="MAGNESIUM-CHELATASE SUBUNIT CHLD, CHLOROPLASTIC"/>
    <property type="match status" value="1"/>
</dbReference>